<gene>
    <name evidence="6" type="ORF">V1286_002432</name>
</gene>
<feature type="domain" description="Dehydrogenase E1 component" evidence="5">
    <location>
        <begin position="83"/>
        <end position="363"/>
    </location>
</feature>
<evidence type="ECO:0000256" key="2">
    <source>
        <dbReference type="ARBA" id="ARBA00023002"/>
    </source>
</evidence>
<comment type="catalytic activity">
    <reaction evidence="4">
        <text>N(6)-[(R)-lipoyl]-L-lysyl-[protein] + pyruvate + H(+) = N(6)-[(R)-S(8)-acetyldihydrolipoyl]-L-lysyl-[protein] + CO2</text>
        <dbReference type="Rhea" id="RHEA:19189"/>
        <dbReference type="Rhea" id="RHEA-COMP:10474"/>
        <dbReference type="Rhea" id="RHEA-COMP:10478"/>
        <dbReference type="ChEBI" id="CHEBI:15361"/>
        <dbReference type="ChEBI" id="CHEBI:15378"/>
        <dbReference type="ChEBI" id="CHEBI:16526"/>
        <dbReference type="ChEBI" id="CHEBI:83099"/>
        <dbReference type="ChEBI" id="CHEBI:83111"/>
        <dbReference type="EC" id="1.2.4.1"/>
    </reaction>
</comment>
<keyword evidence="2 4" id="KW-0560">Oxidoreductase</keyword>
<dbReference type="EC" id="1.2.4.1" evidence="4"/>
<keyword evidence="3 4" id="KW-0786">Thiamine pyrophosphate</keyword>
<dbReference type="InterPro" id="IPR017596">
    <property type="entry name" value="PdhA/BkdA"/>
</dbReference>
<reference evidence="6 7" key="1">
    <citation type="submission" date="2024-02" db="EMBL/GenBank/DDBJ databases">
        <title>Adaptive strategies in a cosmopolitan and abundant soil bacterium.</title>
        <authorList>
            <person name="Carini P."/>
        </authorList>
    </citation>
    <scope>NUCLEOTIDE SEQUENCE [LARGE SCALE GENOMIC DNA]</scope>
    <source>
        <strain evidence="6 7">AZCC 1608</strain>
    </source>
</reference>
<dbReference type="GO" id="GO:0003863">
    <property type="term" value="F:branched-chain 2-oxo acid dehydrogenase activity"/>
    <property type="evidence" value="ECO:0007669"/>
    <property type="project" value="UniProtKB-EC"/>
</dbReference>
<comment type="cofactor">
    <cofactor evidence="1 4">
        <name>thiamine diphosphate</name>
        <dbReference type="ChEBI" id="CHEBI:58937"/>
    </cofactor>
</comment>
<dbReference type="NCBIfam" id="TIGR03181">
    <property type="entry name" value="PDH_E1_alph_x"/>
    <property type="match status" value="1"/>
</dbReference>
<comment type="subunit">
    <text evidence="4">Heterodimer of an alpha and a beta chain.</text>
</comment>
<dbReference type="InterPro" id="IPR029061">
    <property type="entry name" value="THDP-binding"/>
</dbReference>
<comment type="function">
    <text evidence="4">The pyruvate dehydrogenase complex catalyzes the overall conversion of pyruvate to acetyl-CoA and CO(2). It contains multiple copies of three enzymatic components: pyruvate dehydrogenase (E1), dihydrolipoamide acetyltransferase (E2) and lipoamide dehydrogenase (E3).</text>
</comment>
<sequence>MQQMAMRLGAPILHCSGPTPITSCGTHNRSGSDDVASKKMADGGLPVIARFEVRHRNYLAPDGSINRPLPAFASDASLLASLYRAMVLLRNFDRKAVALQRTGRLGTYAVSLGQEAVSVGIASAMREEDVLLPSYRDNGALIWRGVKLEEILLFWGGDERGNHFSGPVQDFPFCVPVGSQAPHAAGVAYAFKLRKQPRVAVCMFGDGATSKGDVYEAMNFAGVHKLPVVFVATNNQWAISVPLRLQTASETLAQKAIAAGFIGEQVDGSDVVAVRAAAEDAIAAARDGQGPRFIEALTYRLGDHTTSDDASRYRPEEEVQARWKEEPIARLRAFLARQKIWSKADEEQLAAECHERVEAAVERYLAAGPREAETMFDHLYADLPEVYVAQRRQLAGEGDG</sequence>
<evidence type="ECO:0000256" key="1">
    <source>
        <dbReference type="ARBA" id="ARBA00001964"/>
    </source>
</evidence>
<dbReference type="Pfam" id="PF00676">
    <property type="entry name" value="E1_dh"/>
    <property type="match status" value="1"/>
</dbReference>
<comment type="caution">
    <text evidence="6">The sequence shown here is derived from an EMBL/GenBank/DDBJ whole genome shotgun (WGS) entry which is preliminary data.</text>
</comment>
<evidence type="ECO:0000313" key="7">
    <source>
        <dbReference type="Proteomes" id="UP001364224"/>
    </source>
</evidence>
<name>A0ABU8BA82_9BRAD</name>
<dbReference type="EMBL" id="JAZHRV010000001">
    <property type="protein sequence ID" value="MEH2554903.1"/>
    <property type="molecule type" value="Genomic_DNA"/>
</dbReference>
<organism evidence="6 7">
    <name type="scientific">Bradyrhizobium algeriense</name>
    <dbReference type="NCBI Taxonomy" id="634784"/>
    <lineage>
        <taxon>Bacteria</taxon>
        <taxon>Pseudomonadati</taxon>
        <taxon>Pseudomonadota</taxon>
        <taxon>Alphaproteobacteria</taxon>
        <taxon>Hyphomicrobiales</taxon>
        <taxon>Nitrobacteraceae</taxon>
        <taxon>Bradyrhizobium</taxon>
    </lineage>
</organism>
<dbReference type="SUPFAM" id="SSF52518">
    <property type="entry name" value="Thiamin diphosphate-binding fold (THDP-binding)"/>
    <property type="match status" value="1"/>
</dbReference>
<evidence type="ECO:0000259" key="5">
    <source>
        <dbReference type="Pfam" id="PF00676"/>
    </source>
</evidence>
<evidence type="ECO:0000313" key="6">
    <source>
        <dbReference type="EMBL" id="MEH2554903.1"/>
    </source>
</evidence>
<dbReference type="CDD" id="cd02000">
    <property type="entry name" value="TPP_E1_PDC_ADC_BCADC"/>
    <property type="match status" value="1"/>
</dbReference>
<dbReference type="Proteomes" id="UP001364224">
    <property type="component" value="Unassembled WGS sequence"/>
</dbReference>
<keyword evidence="7" id="KW-1185">Reference proteome</keyword>
<accession>A0ABU8BA82</accession>
<dbReference type="Gene3D" id="3.40.50.970">
    <property type="match status" value="1"/>
</dbReference>
<proteinExistence type="predicted"/>
<dbReference type="PANTHER" id="PTHR43380:SF1">
    <property type="entry name" value="2-OXOISOVALERATE DEHYDROGENASE SUBUNIT ALPHA, MITOCHONDRIAL"/>
    <property type="match status" value="1"/>
</dbReference>
<evidence type="ECO:0000256" key="3">
    <source>
        <dbReference type="ARBA" id="ARBA00023052"/>
    </source>
</evidence>
<dbReference type="PANTHER" id="PTHR43380">
    <property type="entry name" value="2-OXOISOVALERATE DEHYDROGENASE SUBUNIT ALPHA, MITOCHONDRIAL"/>
    <property type="match status" value="1"/>
</dbReference>
<keyword evidence="4" id="KW-0670">Pyruvate</keyword>
<evidence type="ECO:0000256" key="4">
    <source>
        <dbReference type="RuleBase" id="RU366007"/>
    </source>
</evidence>
<dbReference type="InterPro" id="IPR050771">
    <property type="entry name" value="Alpha-ketoacid_DH_E1_comp"/>
</dbReference>
<protein>
    <recommendedName>
        <fullName evidence="4">Pyruvate dehydrogenase E1 component subunit alpha</fullName>
        <ecNumber evidence="4">1.2.4.1</ecNumber>
    </recommendedName>
</protein>
<dbReference type="InterPro" id="IPR001017">
    <property type="entry name" value="DH_E1"/>
</dbReference>